<feature type="non-terminal residue" evidence="2">
    <location>
        <position position="243"/>
    </location>
</feature>
<comment type="caution">
    <text evidence="2">The sequence shown here is derived from an EMBL/GenBank/DDBJ whole genome shotgun (WGS) entry which is preliminary data.</text>
</comment>
<name>A0A7V5H3G0_CALAY</name>
<dbReference type="PANTHER" id="PTHR42731:SF1">
    <property type="entry name" value="RADICAL SAM DOMAIN PROTEIN"/>
    <property type="match status" value="1"/>
</dbReference>
<dbReference type="InterPro" id="IPR045784">
    <property type="entry name" value="Radical_SAM_N2"/>
</dbReference>
<organism evidence="2">
    <name type="scientific">Caldithrix abyssi</name>
    <dbReference type="NCBI Taxonomy" id="187145"/>
    <lineage>
        <taxon>Bacteria</taxon>
        <taxon>Pseudomonadati</taxon>
        <taxon>Calditrichota</taxon>
        <taxon>Calditrichia</taxon>
        <taxon>Calditrichales</taxon>
        <taxon>Calditrichaceae</taxon>
        <taxon>Caldithrix</taxon>
    </lineage>
</organism>
<accession>A0A7V5H3G0</accession>
<dbReference type="Pfam" id="PF19864">
    <property type="entry name" value="Radical_SAM_N2"/>
    <property type="match status" value="1"/>
</dbReference>
<dbReference type="PANTHER" id="PTHR42731">
    <property type="entry name" value="SLL1084 PROTEIN"/>
    <property type="match status" value="1"/>
</dbReference>
<dbReference type="AlphaFoldDB" id="A0A7V5H3G0"/>
<dbReference type="Proteomes" id="UP000886111">
    <property type="component" value="Unassembled WGS sequence"/>
</dbReference>
<gene>
    <name evidence="2" type="ORF">ENL21_05235</name>
</gene>
<evidence type="ECO:0000313" key="2">
    <source>
        <dbReference type="EMBL" id="HHE55164.1"/>
    </source>
</evidence>
<evidence type="ECO:0000259" key="1">
    <source>
        <dbReference type="Pfam" id="PF19864"/>
    </source>
</evidence>
<sequence>MNSLALEKKLFADILPNVLKPGRYIGHEINIVKKNPAKVKSRIALAFPDVYEIGMSYTGFQILYHILNRQPDIWAERVFAPWPDMEEQLRKNQFPLYTLESFTPLSQFDIIGFTLQYELTYTNILNLLDMGQIPVLARERSEKDPFVIGGGPCSCNPEPMADFFDAFLIGDGEQAAVEIVRTIQTGRAKGKTREQILLDLSQIWGVYVPRFYQSEYDANGQFVGISVTHPEVPAVIRNRIATD</sequence>
<feature type="domain" description="Radical SAM" evidence="1">
    <location>
        <begin position="59"/>
        <end position="209"/>
    </location>
</feature>
<reference evidence="2" key="1">
    <citation type="journal article" date="2020" name="mSystems">
        <title>Genome- and Community-Level Interaction Insights into Carbon Utilization and Element Cycling Functions of Hydrothermarchaeota in Hydrothermal Sediment.</title>
        <authorList>
            <person name="Zhou Z."/>
            <person name="Liu Y."/>
            <person name="Xu W."/>
            <person name="Pan J."/>
            <person name="Luo Z.H."/>
            <person name="Li M."/>
        </authorList>
    </citation>
    <scope>NUCLEOTIDE SEQUENCE [LARGE SCALE GENOMIC DNA]</scope>
    <source>
        <strain evidence="2">HyVt-76</strain>
    </source>
</reference>
<protein>
    <submittedName>
        <fullName evidence="2">B12-binding domain-containing radical SAM protein</fullName>
    </submittedName>
</protein>
<dbReference type="EMBL" id="DRTD01000385">
    <property type="protein sequence ID" value="HHE55164.1"/>
    <property type="molecule type" value="Genomic_DNA"/>
</dbReference>
<proteinExistence type="predicted"/>
<dbReference type="Gene3D" id="3.40.50.280">
    <property type="entry name" value="Cobalamin-binding domain"/>
    <property type="match status" value="1"/>
</dbReference>